<accession>A0ABW4NUG8</accession>
<feature type="domain" description="VOC" evidence="9">
    <location>
        <begin position="2"/>
        <end position="126"/>
    </location>
</feature>
<dbReference type="CDD" id="cd16358">
    <property type="entry name" value="GlxI_Ni"/>
    <property type="match status" value="1"/>
</dbReference>
<keyword evidence="5 8" id="KW-0479">Metal-binding</keyword>
<dbReference type="EC" id="4.4.1.5" evidence="3 8"/>
<evidence type="ECO:0000313" key="11">
    <source>
        <dbReference type="Proteomes" id="UP001597420"/>
    </source>
</evidence>
<dbReference type="InterPro" id="IPR029068">
    <property type="entry name" value="Glyas_Bleomycin-R_OHBP_Dase"/>
</dbReference>
<dbReference type="GO" id="GO:0004462">
    <property type="term" value="F:lactoylglutathione lyase activity"/>
    <property type="evidence" value="ECO:0007669"/>
    <property type="project" value="UniProtKB-EC"/>
</dbReference>
<proteinExistence type="inferred from homology"/>
<comment type="function">
    <text evidence="8">Catalyzes the conversion of hemimercaptal, formed from methylglyoxal and glutathione, to S-lactoylglutathione.</text>
</comment>
<dbReference type="SUPFAM" id="SSF54593">
    <property type="entry name" value="Glyoxalase/Bleomycin resistance protein/Dihydroxybiphenyl dioxygenase"/>
    <property type="match status" value="1"/>
</dbReference>
<dbReference type="PROSITE" id="PS00934">
    <property type="entry name" value="GLYOXALASE_I_1"/>
    <property type="match status" value="1"/>
</dbReference>
<reference evidence="11" key="1">
    <citation type="journal article" date="2019" name="Int. J. Syst. Evol. Microbiol.">
        <title>The Global Catalogue of Microorganisms (GCM) 10K type strain sequencing project: providing services to taxonomists for standard genome sequencing and annotation.</title>
        <authorList>
            <consortium name="The Broad Institute Genomics Platform"/>
            <consortium name="The Broad Institute Genome Sequencing Center for Infectious Disease"/>
            <person name="Wu L."/>
            <person name="Ma J."/>
        </authorList>
    </citation>
    <scope>NUCLEOTIDE SEQUENCE [LARGE SCALE GENOMIC DNA]</scope>
    <source>
        <strain evidence="11">CCM 7950</strain>
    </source>
</reference>
<evidence type="ECO:0000256" key="2">
    <source>
        <dbReference type="ARBA" id="ARBA00010363"/>
    </source>
</evidence>
<comment type="cofactor">
    <cofactor evidence="8">
        <name>Ni(2+)</name>
        <dbReference type="ChEBI" id="CHEBI:49786"/>
    </cofactor>
    <text evidence="8">Binds 1 nickel ion per subunit.</text>
</comment>
<evidence type="ECO:0000256" key="3">
    <source>
        <dbReference type="ARBA" id="ARBA00012081"/>
    </source>
</evidence>
<dbReference type="InterPro" id="IPR004360">
    <property type="entry name" value="Glyas_Fos-R_dOase_dom"/>
</dbReference>
<comment type="catalytic activity">
    <reaction evidence="7 8">
        <text>(R)-S-lactoylglutathione = methylglyoxal + glutathione</text>
        <dbReference type="Rhea" id="RHEA:19069"/>
        <dbReference type="ChEBI" id="CHEBI:17158"/>
        <dbReference type="ChEBI" id="CHEBI:57474"/>
        <dbReference type="ChEBI" id="CHEBI:57925"/>
        <dbReference type="EC" id="4.4.1.5"/>
    </reaction>
</comment>
<dbReference type="Pfam" id="PF00903">
    <property type="entry name" value="Glyoxalase"/>
    <property type="match status" value="1"/>
</dbReference>
<name>A0ABW4NUG8_9PAST</name>
<dbReference type="PROSITE" id="PS51819">
    <property type="entry name" value="VOC"/>
    <property type="match status" value="1"/>
</dbReference>
<dbReference type="EMBL" id="JBHUFP010000010">
    <property type="protein sequence ID" value="MFD1806274.1"/>
    <property type="molecule type" value="Genomic_DNA"/>
</dbReference>
<dbReference type="PANTHER" id="PTHR46036">
    <property type="entry name" value="LACTOYLGLUTATHIONE LYASE"/>
    <property type="match status" value="1"/>
</dbReference>
<dbReference type="NCBIfam" id="TIGR00068">
    <property type="entry name" value="glyox_I"/>
    <property type="match status" value="1"/>
</dbReference>
<gene>
    <name evidence="10" type="primary">gloA</name>
    <name evidence="10" type="ORF">ACFSAV_07840</name>
</gene>
<evidence type="ECO:0000256" key="4">
    <source>
        <dbReference type="ARBA" id="ARBA00022596"/>
    </source>
</evidence>
<keyword evidence="6 8" id="KW-0456">Lyase</keyword>
<dbReference type="PROSITE" id="PS00935">
    <property type="entry name" value="GLYOXALASE_I_2"/>
    <property type="match status" value="1"/>
</dbReference>
<keyword evidence="4 8" id="KW-0533">Nickel</keyword>
<evidence type="ECO:0000259" key="9">
    <source>
        <dbReference type="PROSITE" id="PS51819"/>
    </source>
</evidence>
<dbReference type="PANTHER" id="PTHR46036:SF5">
    <property type="entry name" value="LACTOYLGLUTATHIONE LYASE"/>
    <property type="match status" value="1"/>
</dbReference>
<keyword evidence="11" id="KW-1185">Reference proteome</keyword>
<dbReference type="InterPro" id="IPR018146">
    <property type="entry name" value="Glyoxalase_1_CS"/>
</dbReference>
<evidence type="ECO:0000256" key="6">
    <source>
        <dbReference type="ARBA" id="ARBA00023239"/>
    </source>
</evidence>
<dbReference type="InterPro" id="IPR004361">
    <property type="entry name" value="Glyoxalase_1"/>
</dbReference>
<comment type="pathway">
    <text evidence="1 8">Secondary metabolite metabolism; methylglyoxal degradation; (R)-lactate from methylglyoxal: step 1/2.</text>
</comment>
<dbReference type="RefSeq" id="WP_379098196.1">
    <property type="nucleotide sequence ID" value="NZ_JBHUFP010000010.1"/>
</dbReference>
<evidence type="ECO:0000313" key="10">
    <source>
        <dbReference type="EMBL" id="MFD1806274.1"/>
    </source>
</evidence>
<evidence type="ECO:0000256" key="7">
    <source>
        <dbReference type="ARBA" id="ARBA00048273"/>
    </source>
</evidence>
<evidence type="ECO:0000256" key="1">
    <source>
        <dbReference type="ARBA" id="ARBA00005008"/>
    </source>
</evidence>
<dbReference type="InterPro" id="IPR037523">
    <property type="entry name" value="VOC_core"/>
</dbReference>
<evidence type="ECO:0000256" key="8">
    <source>
        <dbReference type="RuleBase" id="RU361179"/>
    </source>
</evidence>
<sequence>MRILHTMLRVTDLARSIKFYQDVLGMRLLRTSENEEYKYTLAFLGYDDESKASVLELTYNWGVTEYELGTAYGHIAIGVDDIYATCEAVRNAGGKITREPGPVKGGKTVIAFVEDPNGYKIEFIENKSAQVGLGN</sequence>
<comment type="caution">
    <text evidence="10">The sequence shown here is derived from an EMBL/GenBank/DDBJ whole genome shotgun (WGS) entry which is preliminary data.</text>
</comment>
<dbReference type="Proteomes" id="UP001597420">
    <property type="component" value="Unassembled WGS sequence"/>
</dbReference>
<evidence type="ECO:0000256" key="5">
    <source>
        <dbReference type="ARBA" id="ARBA00022723"/>
    </source>
</evidence>
<dbReference type="Gene3D" id="3.10.180.10">
    <property type="entry name" value="2,3-Dihydroxybiphenyl 1,2-Dioxygenase, domain 1"/>
    <property type="match status" value="1"/>
</dbReference>
<organism evidence="10 11">
    <name type="scientific">Pasteurella oralis</name>
    <dbReference type="NCBI Taxonomy" id="1071947"/>
    <lineage>
        <taxon>Bacteria</taxon>
        <taxon>Pseudomonadati</taxon>
        <taxon>Pseudomonadota</taxon>
        <taxon>Gammaproteobacteria</taxon>
        <taxon>Pasteurellales</taxon>
        <taxon>Pasteurellaceae</taxon>
        <taxon>Pasteurella</taxon>
    </lineage>
</organism>
<protein>
    <recommendedName>
        <fullName evidence="3 8">Lactoylglutathione lyase</fullName>
        <ecNumber evidence="3 8">4.4.1.5</ecNumber>
    </recommendedName>
    <alternativeName>
        <fullName evidence="8">Glyoxalase I</fullName>
    </alternativeName>
</protein>
<comment type="similarity">
    <text evidence="2 8">Belongs to the glyoxalase I family.</text>
</comment>